<evidence type="ECO:0008006" key="3">
    <source>
        <dbReference type="Google" id="ProtNLM"/>
    </source>
</evidence>
<evidence type="ECO:0000313" key="2">
    <source>
        <dbReference type="Proteomes" id="UP000186817"/>
    </source>
</evidence>
<evidence type="ECO:0000313" key="1">
    <source>
        <dbReference type="EMBL" id="OLP75164.1"/>
    </source>
</evidence>
<accession>A0A1Q9BWZ6</accession>
<gene>
    <name evidence="1" type="ORF">AK812_SmicGene45084</name>
</gene>
<sequence>MLDLRDSSWPILFSNPAMEKALNVKTEDLVGRNLEKSGKHCYM</sequence>
<organism evidence="1 2">
    <name type="scientific">Symbiodinium microadriaticum</name>
    <name type="common">Dinoflagellate</name>
    <name type="synonym">Zooxanthella microadriatica</name>
    <dbReference type="NCBI Taxonomy" id="2951"/>
    <lineage>
        <taxon>Eukaryota</taxon>
        <taxon>Sar</taxon>
        <taxon>Alveolata</taxon>
        <taxon>Dinophyceae</taxon>
        <taxon>Suessiales</taxon>
        <taxon>Symbiodiniaceae</taxon>
        <taxon>Symbiodinium</taxon>
    </lineage>
</organism>
<proteinExistence type="predicted"/>
<protein>
    <recommendedName>
        <fullName evidence="3">PAS domain-containing protein</fullName>
    </recommendedName>
</protein>
<reference evidence="1 2" key="1">
    <citation type="submission" date="2016-02" db="EMBL/GenBank/DDBJ databases">
        <title>Genome analysis of coral dinoflagellate symbionts highlights evolutionary adaptations to a symbiotic lifestyle.</title>
        <authorList>
            <person name="Aranda M."/>
            <person name="Li Y."/>
            <person name="Liew Y.J."/>
            <person name="Baumgarten S."/>
            <person name="Simakov O."/>
            <person name="Wilson M."/>
            <person name="Piel J."/>
            <person name="Ashoor H."/>
            <person name="Bougouffa S."/>
            <person name="Bajic V.B."/>
            <person name="Ryu T."/>
            <person name="Ravasi T."/>
            <person name="Bayer T."/>
            <person name="Micklem G."/>
            <person name="Kim H."/>
            <person name="Bhak J."/>
            <person name="Lajeunesse T.C."/>
            <person name="Voolstra C.R."/>
        </authorList>
    </citation>
    <scope>NUCLEOTIDE SEQUENCE [LARGE SCALE GENOMIC DNA]</scope>
    <source>
        <strain evidence="1 2">CCMP2467</strain>
    </source>
</reference>
<comment type="caution">
    <text evidence="1">The sequence shown here is derived from an EMBL/GenBank/DDBJ whole genome shotgun (WGS) entry which is preliminary data.</text>
</comment>
<dbReference type="AlphaFoldDB" id="A0A1Q9BWZ6"/>
<name>A0A1Q9BWZ6_SYMMI</name>
<dbReference type="EMBL" id="LSRX01002734">
    <property type="protein sequence ID" value="OLP75164.1"/>
    <property type="molecule type" value="Genomic_DNA"/>
</dbReference>
<feature type="non-terminal residue" evidence="1">
    <location>
        <position position="43"/>
    </location>
</feature>
<keyword evidence="2" id="KW-1185">Reference proteome</keyword>
<dbReference type="Proteomes" id="UP000186817">
    <property type="component" value="Unassembled WGS sequence"/>
</dbReference>